<sequence>MSKKFEIDLYSQLELNNVAFRRDGRIEAQCALDEGFSEAPAENGMLLAIDKANGLIKLPVDGSLPIALNYTAEHMYDERKMGLKNFCLRPEDGFYPRMGYLSVGDLFTTNCLCYNETDYTTQNALEEALGKLSETAVFGGADASGRICLSKEKPAFGPVLKAVKFYTMPNGEPGVKFQVIG</sequence>
<reference evidence="1" key="1">
    <citation type="journal article" date="2021" name="Proc. Natl. Acad. Sci. U.S.A.">
        <title>A Catalog of Tens of Thousands of Viruses from Human Metagenomes Reveals Hidden Associations with Chronic Diseases.</title>
        <authorList>
            <person name="Tisza M.J."/>
            <person name="Buck C.B."/>
        </authorList>
    </citation>
    <scope>NUCLEOTIDE SEQUENCE</scope>
    <source>
        <strain evidence="1">Cteoh1</strain>
    </source>
</reference>
<protein>
    <submittedName>
        <fullName evidence="1">Uncharacterized protein</fullName>
    </submittedName>
</protein>
<name>A0A8S5QKJ2_9CAUD</name>
<evidence type="ECO:0000313" key="1">
    <source>
        <dbReference type="EMBL" id="DAE19798.1"/>
    </source>
</evidence>
<dbReference type="EMBL" id="BK015686">
    <property type="protein sequence ID" value="DAE19798.1"/>
    <property type="molecule type" value="Genomic_DNA"/>
</dbReference>
<proteinExistence type="predicted"/>
<organism evidence="1">
    <name type="scientific">Siphoviridae sp. cteoh1</name>
    <dbReference type="NCBI Taxonomy" id="2826407"/>
    <lineage>
        <taxon>Viruses</taxon>
        <taxon>Duplodnaviria</taxon>
        <taxon>Heunggongvirae</taxon>
        <taxon>Uroviricota</taxon>
        <taxon>Caudoviricetes</taxon>
    </lineage>
</organism>
<accession>A0A8S5QKJ2</accession>